<dbReference type="eggNOG" id="ENOG502QV1E">
    <property type="taxonomic scope" value="Eukaryota"/>
</dbReference>
<accession>E4UPB0</accession>
<dbReference type="OrthoDB" id="10003767at2759"/>
<dbReference type="STRING" id="535722.E4UPB0"/>
<keyword evidence="1" id="KW-0808">Transferase</keyword>
<proteinExistence type="predicted"/>
<sequence>MEDGFQVIVKIPYQISVPKTYATASEAATLTFLRSKDIPVPEVYGWASTTDNPVGIEYIIMEKLFNIPFASTGSLYFKSDIPPHLQQKLYAPGIPDREDDSKTYCIGLTTDYMFWYGKRAELQLDRGPFQRG</sequence>
<evidence type="ECO:0000313" key="1">
    <source>
        <dbReference type="EMBL" id="EFQ99836.1"/>
    </source>
</evidence>
<dbReference type="GO" id="GO:0016740">
    <property type="term" value="F:transferase activity"/>
    <property type="evidence" value="ECO:0007669"/>
    <property type="project" value="UniProtKB-KW"/>
</dbReference>
<dbReference type="EMBL" id="DS989823">
    <property type="protein sequence ID" value="EFQ99836.1"/>
    <property type="molecule type" value="Genomic_DNA"/>
</dbReference>
<dbReference type="InParanoid" id="E4UPB0"/>
<dbReference type="GO" id="GO:0005739">
    <property type="term" value="C:mitochondrion"/>
    <property type="evidence" value="ECO:0007669"/>
    <property type="project" value="TreeGrafter"/>
</dbReference>
<reference evidence="2" key="1">
    <citation type="journal article" date="2012" name="MBio">
        <title>Comparative genome analysis of Trichophyton rubrum and related dermatophytes reveals candidate genes involved in infection.</title>
        <authorList>
            <person name="Martinez D.A."/>
            <person name="Oliver B.G."/>
            <person name="Graeser Y."/>
            <person name="Goldberg J.M."/>
            <person name="Li W."/>
            <person name="Martinez-Rossi N.M."/>
            <person name="Monod M."/>
            <person name="Shelest E."/>
            <person name="Barton R.C."/>
            <person name="Birch E."/>
            <person name="Brakhage A.A."/>
            <person name="Chen Z."/>
            <person name="Gurr S.J."/>
            <person name="Heiman D."/>
            <person name="Heitman J."/>
            <person name="Kosti I."/>
            <person name="Rossi A."/>
            <person name="Saif S."/>
            <person name="Samalova M."/>
            <person name="Saunders C.W."/>
            <person name="Shea T."/>
            <person name="Summerbell R.C."/>
            <person name="Xu J."/>
            <person name="Young S."/>
            <person name="Zeng Q."/>
            <person name="Birren B.W."/>
            <person name="Cuomo C.A."/>
            <person name="White T.C."/>
        </authorList>
    </citation>
    <scope>NUCLEOTIDE SEQUENCE [LARGE SCALE GENOMIC DNA]</scope>
    <source>
        <strain evidence="2">ATCC MYA-4604 / CBS 118893</strain>
    </source>
</reference>
<dbReference type="InterPro" id="IPR051035">
    <property type="entry name" value="Mito_inheritance_9"/>
</dbReference>
<gene>
    <name evidence="1" type="ORF">MGYG_02848</name>
</gene>
<dbReference type="RefSeq" id="XP_003175319.1">
    <property type="nucleotide sequence ID" value="XM_003175271.1"/>
</dbReference>
<dbReference type="VEuPathDB" id="FungiDB:MGYG_02848"/>
<dbReference type="Proteomes" id="UP000002669">
    <property type="component" value="Unassembled WGS sequence"/>
</dbReference>
<dbReference type="HOGENOM" id="CLU_1916559_0_0_1"/>
<dbReference type="AlphaFoldDB" id="E4UPB0"/>
<name>E4UPB0_ARTGP</name>
<evidence type="ECO:0000313" key="2">
    <source>
        <dbReference type="Proteomes" id="UP000002669"/>
    </source>
</evidence>
<dbReference type="PANTHER" id="PTHR36091:SF2">
    <property type="entry name" value="AMINOGLYCOSIDE PHOSPHOTRANSFERASE DOMAIN-CONTAINING PROTEIN"/>
    <property type="match status" value="1"/>
</dbReference>
<organism evidence="2">
    <name type="scientific">Arthroderma gypseum (strain ATCC MYA-4604 / CBS 118893)</name>
    <name type="common">Microsporum gypseum</name>
    <dbReference type="NCBI Taxonomy" id="535722"/>
    <lineage>
        <taxon>Eukaryota</taxon>
        <taxon>Fungi</taxon>
        <taxon>Dikarya</taxon>
        <taxon>Ascomycota</taxon>
        <taxon>Pezizomycotina</taxon>
        <taxon>Eurotiomycetes</taxon>
        <taxon>Eurotiomycetidae</taxon>
        <taxon>Onygenales</taxon>
        <taxon>Arthrodermataceae</taxon>
        <taxon>Nannizzia</taxon>
    </lineage>
</organism>
<dbReference type="GeneID" id="10030626"/>
<keyword evidence="2" id="KW-1185">Reference proteome</keyword>
<protein>
    <submittedName>
        <fullName evidence="1">Phosphotransferase enzyme family protein</fullName>
    </submittedName>
</protein>
<dbReference type="PANTHER" id="PTHR36091">
    <property type="entry name" value="ALTERED INHERITANCE OF MITOCHONDRIA PROTEIN 9, MITOCHONDRIAL"/>
    <property type="match status" value="1"/>
</dbReference>